<protein>
    <recommendedName>
        <fullName evidence="7">Zn(2)-C6 fungal-type domain-containing protein</fullName>
    </recommendedName>
</protein>
<dbReference type="SMART" id="SM00906">
    <property type="entry name" value="Fungal_trans"/>
    <property type="match status" value="1"/>
</dbReference>
<dbReference type="EMBL" id="JBFXLT010000046">
    <property type="protein sequence ID" value="KAL2812659.1"/>
    <property type="molecule type" value="Genomic_DNA"/>
</dbReference>
<evidence type="ECO:0000259" key="7">
    <source>
        <dbReference type="PROSITE" id="PS50048"/>
    </source>
</evidence>
<keyword evidence="9" id="KW-1185">Reference proteome</keyword>
<dbReference type="PROSITE" id="PS50048">
    <property type="entry name" value="ZN2_CY6_FUNGAL_2"/>
    <property type="match status" value="1"/>
</dbReference>
<keyword evidence="3" id="KW-0238">DNA-binding</keyword>
<dbReference type="InterPro" id="IPR050987">
    <property type="entry name" value="AtrR-like"/>
</dbReference>
<proteinExistence type="predicted"/>
<dbReference type="SMART" id="SM00066">
    <property type="entry name" value="GAL4"/>
    <property type="match status" value="1"/>
</dbReference>
<keyword evidence="4" id="KW-0804">Transcription</keyword>
<sequence>MDEHSPKRKRLSYACNYCRQKKTRCDEQQPSCRNCRIAGVECITTDKRRSGVVVSHRRRVRTATTPSASLAVVGTPESRPSPLPPTSQYHPPVPAQSWDRSGWRSGRLPMMPQLVGGSMFAITTEWLDLAFFRLRIPAPYAAWASPVPGVVLPSEPPRLPTPEVMCRYKHGFFDTLYFLFPFFSEADLEDIEASDVTKPPSGQALPYLIATIGCMADPQSHLLGSTIDAYIRQCNGLLGHMVAERSLRAVQAILLLAIVLRSCDEISWAWDVLSLGVSMAQSIRINQSAKAPFTDLGASSYNTWWCMYVFEKVLAFECGRASTIWDRELSQPAHVDENDVLDRGELNYQTTCIGLANTLREMHDRATGTWRREEWLPQTVEEAVEEKLRVGGELAMLLSNWWKDVPSEYRLPPRLGSASPSDRARAQRSAFLSFYFNYAFILLHRSGLLVESREMQDVLERYAWGKPWHHLIANVATTCVEAARESIKLLVALVDSGQPSFLTSMVSPLGAVYILAAHIFRERRSLLIRSDFEVCFSNNES</sequence>
<evidence type="ECO:0000256" key="2">
    <source>
        <dbReference type="ARBA" id="ARBA00023015"/>
    </source>
</evidence>
<dbReference type="PANTHER" id="PTHR46910:SF33">
    <property type="entry name" value="ZN(II)2CYS6 TRANSCRIPTION FACTOR (EUROFUNG)"/>
    <property type="match status" value="1"/>
</dbReference>
<evidence type="ECO:0000256" key="4">
    <source>
        <dbReference type="ARBA" id="ARBA00023163"/>
    </source>
</evidence>
<evidence type="ECO:0000256" key="5">
    <source>
        <dbReference type="ARBA" id="ARBA00023242"/>
    </source>
</evidence>
<evidence type="ECO:0000256" key="3">
    <source>
        <dbReference type="ARBA" id="ARBA00023125"/>
    </source>
</evidence>
<dbReference type="CDD" id="cd00067">
    <property type="entry name" value="GAL4"/>
    <property type="match status" value="1"/>
</dbReference>
<feature type="region of interest" description="Disordered" evidence="6">
    <location>
        <begin position="63"/>
        <end position="96"/>
    </location>
</feature>
<dbReference type="CDD" id="cd12148">
    <property type="entry name" value="fungal_TF_MHR"/>
    <property type="match status" value="1"/>
</dbReference>
<evidence type="ECO:0000313" key="9">
    <source>
        <dbReference type="Proteomes" id="UP001610334"/>
    </source>
</evidence>
<dbReference type="SUPFAM" id="SSF57701">
    <property type="entry name" value="Zn2/Cys6 DNA-binding domain"/>
    <property type="match status" value="1"/>
</dbReference>
<dbReference type="InterPro" id="IPR036864">
    <property type="entry name" value="Zn2-C6_fun-type_DNA-bd_sf"/>
</dbReference>
<dbReference type="PANTHER" id="PTHR46910">
    <property type="entry name" value="TRANSCRIPTION FACTOR PDR1"/>
    <property type="match status" value="1"/>
</dbReference>
<name>A0ABR4HB17_9EURO</name>
<accession>A0ABR4HB17</accession>
<dbReference type="Pfam" id="PF04082">
    <property type="entry name" value="Fungal_trans"/>
    <property type="match status" value="1"/>
</dbReference>
<dbReference type="Proteomes" id="UP001610334">
    <property type="component" value="Unassembled WGS sequence"/>
</dbReference>
<dbReference type="Gene3D" id="4.10.240.10">
    <property type="entry name" value="Zn(2)-C6 fungal-type DNA-binding domain"/>
    <property type="match status" value="1"/>
</dbReference>
<keyword evidence="1" id="KW-0479">Metal-binding</keyword>
<evidence type="ECO:0000256" key="6">
    <source>
        <dbReference type="SAM" id="MobiDB-lite"/>
    </source>
</evidence>
<keyword evidence="5" id="KW-0539">Nucleus</keyword>
<dbReference type="InterPro" id="IPR007219">
    <property type="entry name" value="XnlR_reg_dom"/>
</dbReference>
<dbReference type="InterPro" id="IPR001138">
    <property type="entry name" value="Zn2Cys6_DnaBD"/>
</dbReference>
<comment type="caution">
    <text evidence="8">The sequence shown here is derived from an EMBL/GenBank/DDBJ whole genome shotgun (WGS) entry which is preliminary data.</text>
</comment>
<keyword evidence="2" id="KW-0805">Transcription regulation</keyword>
<organism evidence="8 9">
    <name type="scientific">Aspergillus granulosus</name>
    <dbReference type="NCBI Taxonomy" id="176169"/>
    <lineage>
        <taxon>Eukaryota</taxon>
        <taxon>Fungi</taxon>
        <taxon>Dikarya</taxon>
        <taxon>Ascomycota</taxon>
        <taxon>Pezizomycotina</taxon>
        <taxon>Eurotiomycetes</taxon>
        <taxon>Eurotiomycetidae</taxon>
        <taxon>Eurotiales</taxon>
        <taxon>Aspergillaceae</taxon>
        <taxon>Aspergillus</taxon>
        <taxon>Aspergillus subgen. Nidulantes</taxon>
    </lineage>
</organism>
<dbReference type="PROSITE" id="PS00463">
    <property type="entry name" value="ZN2_CY6_FUNGAL_1"/>
    <property type="match status" value="1"/>
</dbReference>
<dbReference type="Pfam" id="PF00172">
    <property type="entry name" value="Zn_clus"/>
    <property type="match status" value="1"/>
</dbReference>
<evidence type="ECO:0000313" key="8">
    <source>
        <dbReference type="EMBL" id="KAL2812659.1"/>
    </source>
</evidence>
<feature type="domain" description="Zn(2)-C6 fungal-type" evidence="7">
    <location>
        <begin position="14"/>
        <end position="44"/>
    </location>
</feature>
<evidence type="ECO:0000256" key="1">
    <source>
        <dbReference type="ARBA" id="ARBA00022723"/>
    </source>
</evidence>
<gene>
    <name evidence="8" type="ORF">BJX63DRAFT_432547</name>
</gene>
<reference evidence="8 9" key="1">
    <citation type="submission" date="2024-07" db="EMBL/GenBank/DDBJ databases">
        <title>Section-level genome sequencing and comparative genomics of Aspergillus sections Usti and Cavernicolus.</title>
        <authorList>
            <consortium name="Lawrence Berkeley National Laboratory"/>
            <person name="Nybo J.L."/>
            <person name="Vesth T.C."/>
            <person name="Theobald S."/>
            <person name="Frisvad J.C."/>
            <person name="Larsen T.O."/>
            <person name="Kjaerboelling I."/>
            <person name="Rothschild-Mancinelli K."/>
            <person name="Lyhne E.K."/>
            <person name="Kogle M.E."/>
            <person name="Barry K."/>
            <person name="Clum A."/>
            <person name="Na H."/>
            <person name="Ledsgaard L."/>
            <person name="Lin J."/>
            <person name="Lipzen A."/>
            <person name="Kuo A."/>
            <person name="Riley R."/>
            <person name="Mondo S."/>
            <person name="Labutti K."/>
            <person name="Haridas S."/>
            <person name="Pangalinan J."/>
            <person name="Salamov A.A."/>
            <person name="Simmons B.A."/>
            <person name="Magnuson J.K."/>
            <person name="Chen J."/>
            <person name="Drula E."/>
            <person name="Henrissat B."/>
            <person name="Wiebenga A."/>
            <person name="Lubbers R.J."/>
            <person name="Gomes A.C."/>
            <person name="Makela M.R."/>
            <person name="Stajich J."/>
            <person name="Grigoriev I.V."/>
            <person name="Mortensen U.H."/>
            <person name="De Vries R.P."/>
            <person name="Baker S.E."/>
            <person name="Andersen M.R."/>
        </authorList>
    </citation>
    <scope>NUCLEOTIDE SEQUENCE [LARGE SCALE GENOMIC DNA]</scope>
    <source>
        <strain evidence="8 9">CBS 588.65</strain>
    </source>
</reference>